<accession>A0A286UUL3</accession>
<dbReference type="InterPro" id="IPR050282">
    <property type="entry name" value="Cycloisomerase_2"/>
</dbReference>
<organism evidence="2 3">
    <name type="scientific">Pyrrhoderma noxium</name>
    <dbReference type="NCBI Taxonomy" id="2282107"/>
    <lineage>
        <taxon>Eukaryota</taxon>
        <taxon>Fungi</taxon>
        <taxon>Dikarya</taxon>
        <taxon>Basidiomycota</taxon>
        <taxon>Agaricomycotina</taxon>
        <taxon>Agaricomycetes</taxon>
        <taxon>Hymenochaetales</taxon>
        <taxon>Hymenochaetaceae</taxon>
        <taxon>Pyrrhoderma</taxon>
    </lineage>
</organism>
<dbReference type="PANTHER" id="PTHR30344">
    <property type="entry name" value="6-PHOSPHOGLUCONOLACTONASE-RELATED"/>
    <property type="match status" value="1"/>
</dbReference>
<proteinExistence type="inferred from homology"/>
<dbReference type="Proteomes" id="UP000217199">
    <property type="component" value="Unassembled WGS sequence"/>
</dbReference>
<keyword evidence="3" id="KW-1185">Reference proteome</keyword>
<protein>
    <submittedName>
        <fullName evidence="2">Isomerase</fullName>
    </submittedName>
</protein>
<dbReference type="InterPro" id="IPR015943">
    <property type="entry name" value="WD40/YVTN_repeat-like_dom_sf"/>
</dbReference>
<dbReference type="EMBL" id="NBII01000001">
    <property type="protein sequence ID" value="PAV23182.1"/>
    <property type="molecule type" value="Genomic_DNA"/>
</dbReference>
<dbReference type="Gene3D" id="2.130.10.10">
    <property type="entry name" value="YVTN repeat-like/Quinoprotein amine dehydrogenase"/>
    <property type="match status" value="1"/>
</dbReference>
<evidence type="ECO:0000313" key="3">
    <source>
        <dbReference type="Proteomes" id="UP000217199"/>
    </source>
</evidence>
<dbReference type="InParanoid" id="A0A286UUL3"/>
<reference evidence="2 3" key="1">
    <citation type="journal article" date="2017" name="Mol. Ecol.">
        <title>Comparative and population genomic landscape of Phellinus noxius: A hypervariable fungus causing root rot in trees.</title>
        <authorList>
            <person name="Chung C.L."/>
            <person name="Lee T.J."/>
            <person name="Akiba M."/>
            <person name="Lee H.H."/>
            <person name="Kuo T.H."/>
            <person name="Liu D."/>
            <person name="Ke H.M."/>
            <person name="Yokoi T."/>
            <person name="Roa M.B."/>
            <person name="Lu M.J."/>
            <person name="Chang Y.Y."/>
            <person name="Ann P.J."/>
            <person name="Tsai J.N."/>
            <person name="Chen C.Y."/>
            <person name="Tzean S.S."/>
            <person name="Ota Y."/>
            <person name="Hattori T."/>
            <person name="Sahashi N."/>
            <person name="Liou R.F."/>
            <person name="Kikuchi T."/>
            <person name="Tsai I.J."/>
        </authorList>
    </citation>
    <scope>NUCLEOTIDE SEQUENCE [LARGE SCALE GENOMIC DNA]</scope>
    <source>
        <strain evidence="2 3">FFPRI411160</strain>
    </source>
</reference>
<gene>
    <name evidence="2" type="ORF">PNOK_0025000</name>
</gene>
<comment type="similarity">
    <text evidence="1">Belongs to the cycloisomerase 2 family.</text>
</comment>
<dbReference type="AlphaFoldDB" id="A0A286UUL3"/>
<dbReference type="Pfam" id="PF10282">
    <property type="entry name" value="Lactonase"/>
    <property type="match status" value="1"/>
</dbReference>
<dbReference type="InterPro" id="IPR019405">
    <property type="entry name" value="Lactonase_7-beta_prop"/>
</dbReference>
<dbReference type="InterPro" id="IPR011048">
    <property type="entry name" value="Haem_d1_sf"/>
</dbReference>
<dbReference type="GO" id="GO:0016853">
    <property type="term" value="F:isomerase activity"/>
    <property type="evidence" value="ECO:0007669"/>
    <property type="project" value="UniProtKB-KW"/>
</dbReference>
<dbReference type="GO" id="GO:0017057">
    <property type="term" value="F:6-phosphogluconolactonase activity"/>
    <property type="evidence" value="ECO:0007669"/>
    <property type="project" value="TreeGrafter"/>
</dbReference>
<dbReference type="OrthoDB" id="9972196at2759"/>
<evidence type="ECO:0000256" key="1">
    <source>
        <dbReference type="ARBA" id="ARBA00005564"/>
    </source>
</evidence>
<name>A0A286UUL3_9AGAM</name>
<sequence>MTYRILTASYTSSVYTLEFDPSKSSQSALTLSSSLEVGYHPSWIERHPQHPDVIFTALEQADGRLLALQYDLNTGKGRVIANEWSGGDHPCTLLCSGKEILVGNYSSGTIGIFEQPSIVSESTGGQITLKQTQLPLQFSGSGPCKELLVPDLGADTIWRLSRSNDGVWEKKGQLEFDKHPGGGPRHVITYDSKLYTLLELTNKLTAHSFTSDKVPELLSEITLSMPTGLDPLTMLAAELLCPQTNDLFPVPLLYASNRNDPRPNGDVISIFTMLSSNSSKLELVGELETGLNHVRSFIFFGPQDKYLIAGGANGGGVKVFERLESVGGSVPGARLKEIARLVVDTNDSGLAPTGFLCL</sequence>
<keyword evidence="2" id="KW-0413">Isomerase</keyword>
<evidence type="ECO:0000313" key="2">
    <source>
        <dbReference type="EMBL" id="PAV23182.1"/>
    </source>
</evidence>
<dbReference type="PANTHER" id="PTHR30344:SF1">
    <property type="entry name" value="6-PHOSPHOGLUCONOLACTONASE"/>
    <property type="match status" value="1"/>
</dbReference>
<dbReference type="STRING" id="2282107.A0A286UUL3"/>
<dbReference type="SUPFAM" id="SSF51004">
    <property type="entry name" value="C-terminal (heme d1) domain of cytochrome cd1-nitrite reductase"/>
    <property type="match status" value="1"/>
</dbReference>
<comment type="caution">
    <text evidence="2">The sequence shown here is derived from an EMBL/GenBank/DDBJ whole genome shotgun (WGS) entry which is preliminary data.</text>
</comment>